<dbReference type="AlphaFoldDB" id="A0A1G7LC44"/>
<reference evidence="2 3" key="1">
    <citation type="submission" date="2016-10" db="EMBL/GenBank/DDBJ databases">
        <authorList>
            <person name="de Groot N.N."/>
        </authorList>
    </citation>
    <scope>NUCLEOTIDE SEQUENCE [LARGE SCALE GENOMIC DNA]</scope>
    <source>
        <strain evidence="2 3">JCM 10630</strain>
    </source>
</reference>
<accession>A0A1G7LC44</accession>
<organism evidence="2 3">
    <name type="scientific">Ectopseudomonas alcaliphila</name>
    <dbReference type="NCBI Taxonomy" id="101564"/>
    <lineage>
        <taxon>Bacteria</taxon>
        <taxon>Pseudomonadati</taxon>
        <taxon>Pseudomonadota</taxon>
        <taxon>Gammaproteobacteria</taxon>
        <taxon>Pseudomonadales</taxon>
        <taxon>Pseudomonadaceae</taxon>
        <taxon>Ectopseudomonas</taxon>
    </lineage>
</organism>
<dbReference type="OrthoDB" id="7942745at2"/>
<evidence type="ECO:0000313" key="3">
    <source>
        <dbReference type="Proteomes" id="UP000182413"/>
    </source>
</evidence>
<evidence type="ECO:0000313" key="4">
    <source>
        <dbReference type="Proteomes" id="UP001278050"/>
    </source>
</evidence>
<dbReference type="EMBL" id="FNAE01000008">
    <property type="protein sequence ID" value="SDF47058.1"/>
    <property type="molecule type" value="Genomic_DNA"/>
</dbReference>
<proteinExistence type="predicted"/>
<keyword evidence="4" id="KW-1185">Reference proteome</keyword>
<evidence type="ECO:0000313" key="1">
    <source>
        <dbReference type="EMBL" id="MDX5995145.1"/>
    </source>
</evidence>
<dbReference type="Proteomes" id="UP000182413">
    <property type="component" value="Unassembled WGS sequence"/>
</dbReference>
<reference evidence="1 4" key="2">
    <citation type="submission" date="2023-11" db="EMBL/GenBank/DDBJ databases">
        <title>MicrobeMod: A computational toolkit for identifying prokaryotic methylation and restriction-modification with nanopore sequencing.</title>
        <authorList>
            <person name="Crits-Christoph A."/>
            <person name="Kang S.C."/>
            <person name="Lee H."/>
            <person name="Ostrov N."/>
        </authorList>
    </citation>
    <scope>NUCLEOTIDE SEQUENCE [LARGE SCALE GENOMIC DNA]</scope>
    <source>
        <strain evidence="1 4">ATCC BAA-571</strain>
    </source>
</reference>
<sequence>MHPATDLDALLKSVSLCLPGLNGNVAPVRSDQLLCGSQGNQERIAALHDYWQQAHPEAGRHYWSTRCWTLLIWQPIYLSLLAAHLEHRVPCLKRMGQSIRQGFVGGFNLPPDCPLRSGDRNLVENAAERLMNLLERQLEEFNGVSNIYPKLARLLIADCARAALLLLQRHQGMSNGQLRELEDRWLQALGFPGKSPLIEVSLEDGSQCLALGRNACCQHFRRADGEPCAGCPRLKPAERLQRFREELVC</sequence>
<dbReference type="RefSeq" id="WP_074681327.1">
    <property type="nucleotide sequence ID" value="NZ_CBCSET010000005.1"/>
</dbReference>
<dbReference type="EMBL" id="JAWXXP010000001">
    <property type="protein sequence ID" value="MDX5995145.1"/>
    <property type="molecule type" value="Genomic_DNA"/>
</dbReference>
<protein>
    <submittedName>
        <fullName evidence="1 2">Siderophore ferric iron reductase</fullName>
    </submittedName>
</protein>
<name>A0A1G7LC44_9GAMM</name>
<evidence type="ECO:0000313" key="2">
    <source>
        <dbReference type="EMBL" id="SDF47058.1"/>
    </source>
</evidence>
<gene>
    <name evidence="2" type="ORF">SAMN05216575_10879</name>
    <name evidence="1" type="ORF">SIM71_24035</name>
</gene>
<dbReference type="Proteomes" id="UP001278050">
    <property type="component" value="Unassembled WGS sequence"/>
</dbReference>
<dbReference type="InterPro" id="IPR023998">
    <property type="entry name" value="FCR-like"/>
</dbReference>
<dbReference type="NCBIfam" id="TIGR03950">
    <property type="entry name" value="sidero_Fe_reduc"/>
    <property type="match status" value="1"/>
</dbReference>